<dbReference type="EnsemblFungi" id="EJT73764">
    <property type="protein sequence ID" value="EJT73764"/>
    <property type="gene ID" value="GGTG_07620"/>
</dbReference>
<feature type="transmembrane region" description="Helical" evidence="1">
    <location>
        <begin position="25"/>
        <end position="46"/>
    </location>
</feature>
<accession>J3P272</accession>
<organism evidence="2">
    <name type="scientific">Gaeumannomyces tritici (strain R3-111a-1)</name>
    <name type="common">Wheat and barley take-all root rot fungus</name>
    <name type="synonym">Gaeumannomyces graminis var. tritici</name>
    <dbReference type="NCBI Taxonomy" id="644352"/>
    <lineage>
        <taxon>Eukaryota</taxon>
        <taxon>Fungi</taxon>
        <taxon>Dikarya</taxon>
        <taxon>Ascomycota</taxon>
        <taxon>Pezizomycotina</taxon>
        <taxon>Sordariomycetes</taxon>
        <taxon>Sordariomycetidae</taxon>
        <taxon>Magnaporthales</taxon>
        <taxon>Magnaporthaceae</taxon>
        <taxon>Gaeumannomyces</taxon>
    </lineage>
</organism>
<reference evidence="3" key="4">
    <citation type="journal article" date="2015" name="G3 (Bethesda)">
        <title>Genome sequences of three phytopathogenic species of the Magnaporthaceae family of fungi.</title>
        <authorList>
            <person name="Okagaki L.H."/>
            <person name="Nunes C.C."/>
            <person name="Sailsbery J."/>
            <person name="Clay B."/>
            <person name="Brown D."/>
            <person name="John T."/>
            <person name="Oh Y."/>
            <person name="Young N."/>
            <person name="Fitzgerald M."/>
            <person name="Haas B.J."/>
            <person name="Zeng Q."/>
            <person name="Young S."/>
            <person name="Adiconis X."/>
            <person name="Fan L."/>
            <person name="Levin J.Z."/>
            <person name="Mitchell T.K."/>
            <person name="Okubara P.A."/>
            <person name="Farman M.L."/>
            <person name="Kohn L.M."/>
            <person name="Birren B."/>
            <person name="Ma L.-J."/>
            <person name="Dean R.A."/>
        </authorList>
    </citation>
    <scope>NUCLEOTIDE SEQUENCE</scope>
    <source>
        <strain evidence="3">R3-111a-1</strain>
    </source>
</reference>
<reference evidence="4" key="1">
    <citation type="submission" date="2010-07" db="EMBL/GenBank/DDBJ databases">
        <title>The genome sequence of Gaeumannomyces graminis var. tritici strain R3-111a-1.</title>
        <authorList>
            <consortium name="The Broad Institute Genome Sequencing Platform"/>
            <person name="Ma L.-J."/>
            <person name="Dead R."/>
            <person name="Young S."/>
            <person name="Zeng Q."/>
            <person name="Koehrsen M."/>
            <person name="Alvarado L."/>
            <person name="Berlin A."/>
            <person name="Chapman S.B."/>
            <person name="Chen Z."/>
            <person name="Freedman E."/>
            <person name="Gellesch M."/>
            <person name="Goldberg J."/>
            <person name="Griggs A."/>
            <person name="Gujja S."/>
            <person name="Heilman E.R."/>
            <person name="Heiman D."/>
            <person name="Hepburn T."/>
            <person name="Howarth C."/>
            <person name="Jen D."/>
            <person name="Larson L."/>
            <person name="Mehta T."/>
            <person name="Neiman D."/>
            <person name="Pearson M."/>
            <person name="Roberts A."/>
            <person name="Saif S."/>
            <person name="Shea T."/>
            <person name="Shenoy N."/>
            <person name="Sisk P."/>
            <person name="Stolte C."/>
            <person name="Sykes S."/>
            <person name="Walk T."/>
            <person name="White J."/>
            <person name="Yandava C."/>
            <person name="Haas B."/>
            <person name="Nusbaum C."/>
            <person name="Birren B."/>
        </authorList>
    </citation>
    <scope>NUCLEOTIDE SEQUENCE [LARGE SCALE GENOMIC DNA]</scope>
    <source>
        <strain evidence="4">R3-111a-1</strain>
    </source>
</reference>
<evidence type="ECO:0000313" key="2">
    <source>
        <dbReference type="EMBL" id="EJT73764.1"/>
    </source>
</evidence>
<keyword evidence="1" id="KW-0812">Transmembrane</keyword>
<evidence type="ECO:0000313" key="3">
    <source>
        <dbReference type="EnsemblFungi" id="EJT73764"/>
    </source>
</evidence>
<proteinExistence type="predicted"/>
<dbReference type="EMBL" id="GL385398">
    <property type="protein sequence ID" value="EJT73764.1"/>
    <property type="molecule type" value="Genomic_DNA"/>
</dbReference>
<sequence>MSIPCTLSGSLFGAVIPYNRYTNYTWLWCLEWYVLLLCTGSLPMLLSNIRSTRVEPTTSSNCRERSRSSGSVME</sequence>
<dbReference type="Proteomes" id="UP000006039">
    <property type="component" value="Unassembled WGS sequence"/>
</dbReference>
<dbReference type="RefSeq" id="XP_009223708.1">
    <property type="nucleotide sequence ID" value="XM_009225444.1"/>
</dbReference>
<gene>
    <name evidence="3" type="primary">20348078</name>
    <name evidence="2" type="ORF">GGTG_07620</name>
</gene>
<keyword evidence="1" id="KW-1133">Transmembrane helix</keyword>
<dbReference type="AlphaFoldDB" id="J3P272"/>
<keyword evidence="4" id="KW-1185">Reference proteome</keyword>
<protein>
    <submittedName>
        <fullName evidence="2 3">Uncharacterized protein</fullName>
    </submittedName>
</protein>
<dbReference type="VEuPathDB" id="FungiDB:GGTG_07620"/>
<evidence type="ECO:0000313" key="4">
    <source>
        <dbReference type="Proteomes" id="UP000006039"/>
    </source>
</evidence>
<reference evidence="2" key="2">
    <citation type="submission" date="2010-07" db="EMBL/GenBank/DDBJ databases">
        <authorList>
            <consortium name="The Broad Institute Genome Sequencing Platform"/>
            <consortium name="Broad Institute Genome Sequencing Center for Infectious Disease"/>
            <person name="Ma L.-J."/>
            <person name="Dead R."/>
            <person name="Young S."/>
            <person name="Zeng Q."/>
            <person name="Koehrsen M."/>
            <person name="Alvarado L."/>
            <person name="Berlin A."/>
            <person name="Chapman S.B."/>
            <person name="Chen Z."/>
            <person name="Freedman E."/>
            <person name="Gellesch M."/>
            <person name="Goldberg J."/>
            <person name="Griggs A."/>
            <person name="Gujja S."/>
            <person name="Heilman E.R."/>
            <person name="Heiman D."/>
            <person name="Hepburn T."/>
            <person name="Howarth C."/>
            <person name="Jen D."/>
            <person name="Larson L."/>
            <person name="Mehta T."/>
            <person name="Neiman D."/>
            <person name="Pearson M."/>
            <person name="Roberts A."/>
            <person name="Saif S."/>
            <person name="Shea T."/>
            <person name="Shenoy N."/>
            <person name="Sisk P."/>
            <person name="Stolte C."/>
            <person name="Sykes S."/>
            <person name="Walk T."/>
            <person name="White J."/>
            <person name="Yandava C."/>
            <person name="Haas B."/>
            <person name="Nusbaum C."/>
            <person name="Birren B."/>
        </authorList>
    </citation>
    <scope>NUCLEOTIDE SEQUENCE</scope>
    <source>
        <strain evidence="2">R3-111a-1</strain>
    </source>
</reference>
<evidence type="ECO:0000256" key="1">
    <source>
        <dbReference type="SAM" id="Phobius"/>
    </source>
</evidence>
<keyword evidence="1" id="KW-0472">Membrane</keyword>
<name>J3P272_GAET3</name>
<reference evidence="2" key="3">
    <citation type="submission" date="2010-09" db="EMBL/GenBank/DDBJ databases">
        <title>Annotation of Gaeumannomyces graminis var. tritici R3-111a-1.</title>
        <authorList>
            <consortium name="The Broad Institute Genome Sequencing Platform"/>
            <person name="Ma L.-J."/>
            <person name="Dead R."/>
            <person name="Young S.K."/>
            <person name="Zeng Q."/>
            <person name="Gargeya S."/>
            <person name="Fitzgerald M."/>
            <person name="Haas B."/>
            <person name="Abouelleil A."/>
            <person name="Alvarado L."/>
            <person name="Arachchi H.M."/>
            <person name="Berlin A."/>
            <person name="Brown A."/>
            <person name="Chapman S.B."/>
            <person name="Chen Z."/>
            <person name="Dunbar C."/>
            <person name="Freedman E."/>
            <person name="Gearin G."/>
            <person name="Gellesch M."/>
            <person name="Goldberg J."/>
            <person name="Griggs A."/>
            <person name="Gujja S."/>
            <person name="Heiman D."/>
            <person name="Howarth C."/>
            <person name="Larson L."/>
            <person name="Lui A."/>
            <person name="MacDonald P.J.P."/>
            <person name="Mehta T."/>
            <person name="Montmayeur A."/>
            <person name="Murphy C."/>
            <person name="Neiman D."/>
            <person name="Pearson M."/>
            <person name="Priest M."/>
            <person name="Roberts A."/>
            <person name="Saif S."/>
            <person name="Shea T."/>
            <person name="Shenoy N."/>
            <person name="Sisk P."/>
            <person name="Stolte C."/>
            <person name="Sykes S."/>
            <person name="Yandava C."/>
            <person name="Wortman J."/>
            <person name="Nusbaum C."/>
            <person name="Birren B."/>
        </authorList>
    </citation>
    <scope>NUCLEOTIDE SEQUENCE</scope>
    <source>
        <strain evidence="2">R3-111a-1</strain>
    </source>
</reference>
<dbReference type="GeneID" id="20348078"/>
<dbReference type="HOGENOM" id="CLU_2687970_0_0_1"/>
<reference evidence="3" key="5">
    <citation type="submission" date="2018-04" db="UniProtKB">
        <authorList>
            <consortium name="EnsemblFungi"/>
        </authorList>
    </citation>
    <scope>IDENTIFICATION</scope>
    <source>
        <strain evidence="3">R3-111a-1</strain>
    </source>
</reference>